<gene>
    <name evidence="1" type="ORF">G3T36_08045</name>
</gene>
<comment type="caution">
    <text evidence="1">The sequence shown here is derived from an EMBL/GenBank/DDBJ whole genome shotgun (WGS) entry which is preliminary data.</text>
</comment>
<organism evidence="1 2">
    <name type="scientific">Leifsonia tongyongensis</name>
    <dbReference type="NCBI Taxonomy" id="1268043"/>
    <lineage>
        <taxon>Bacteria</taxon>
        <taxon>Bacillati</taxon>
        <taxon>Actinomycetota</taxon>
        <taxon>Actinomycetes</taxon>
        <taxon>Micrococcales</taxon>
        <taxon>Microbacteriaceae</taxon>
        <taxon>Leifsonia</taxon>
    </lineage>
</organism>
<name>A0A6L9XWL1_9MICO</name>
<proteinExistence type="predicted"/>
<sequence>MRAYTALLSYDNPEVEDIVVTRVAPEDVLPHVLAVTCATAADAVDVFELIDGEPLAPFALYEFRHTRGAALGH</sequence>
<keyword evidence="2" id="KW-1185">Reference proteome</keyword>
<dbReference type="RefSeq" id="WP_163289168.1">
    <property type="nucleotide sequence ID" value="NZ_JAAGWY010000002.1"/>
</dbReference>
<protein>
    <submittedName>
        <fullName evidence="1">Uncharacterized protein</fullName>
    </submittedName>
</protein>
<evidence type="ECO:0000313" key="2">
    <source>
        <dbReference type="Proteomes" id="UP000474967"/>
    </source>
</evidence>
<dbReference type="Proteomes" id="UP000474967">
    <property type="component" value="Unassembled WGS sequence"/>
</dbReference>
<dbReference type="AlphaFoldDB" id="A0A6L9XWL1"/>
<accession>A0A6L9XWL1</accession>
<dbReference type="EMBL" id="JAAGWY010000002">
    <property type="protein sequence ID" value="NEN05822.1"/>
    <property type="molecule type" value="Genomic_DNA"/>
</dbReference>
<evidence type="ECO:0000313" key="1">
    <source>
        <dbReference type="EMBL" id="NEN05822.1"/>
    </source>
</evidence>
<reference evidence="1 2" key="1">
    <citation type="journal article" date="2014" name="J. Microbiol.">
        <title>Diaminobutyricibacter tongyongensis gen. nov., sp. nov. and Homoserinibacter gongjuensis gen. nov., sp. nov. belong to the family Microbacteriaceae.</title>
        <authorList>
            <person name="Kim S.J."/>
            <person name="Ahn J.H."/>
            <person name="Weon H.Y."/>
            <person name="Hamada M."/>
            <person name="Suzuki K."/>
            <person name="Kwon S.W."/>
        </authorList>
    </citation>
    <scope>NUCLEOTIDE SEQUENCE [LARGE SCALE GENOMIC DNA]</scope>
    <source>
        <strain evidence="1 2">NBRC 108724</strain>
    </source>
</reference>